<evidence type="ECO:0000313" key="1">
    <source>
        <dbReference type="EMBL" id="KAH7912273.1"/>
    </source>
</evidence>
<organism evidence="1 2">
    <name type="scientific">Hygrophoropsis aurantiaca</name>
    <dbReference type="NCBI Taxonomy" id="72124"/>
    <lineage>
        <taxon>Eukaryota</taxon>
        <taxon>Fungi</taxon>
        <taxon>Dikarya</taxon>
        <taxon>Basidiomycota</taxon>
        <taxon>Agaricomycotina</taxon>
        <taxon>Agaricomycetes</taxon>
        <taxon>Agaricomycetidae</taxon>
        <taxon>Boletales</taxon>
        <taxon>Coniophorineae</taxon>
        <taxon>Hygrophoropsidaceae</taxon>
        <taxon>Hygrophoropsis</taxon>
    </lineage>
</organism>
<accession>A0ACB8AH20</accession>
<reference evidence="1" key="1">
    <citation type="journal article" date="2021" name="New Phytol.">
        <title>Evolutionary innovations through gain and loss of genes in the ectomycorrhizal Boletales.</title>
        <authorList>
            <person name="Wu G."/>
            <person name="Miyauchi S."/>
            <person name="Morin E."/>
            <person name="Kuo A."/>
            <person name="Drula E."/>
            <person name="Varga T."/>
            <person name="Kohler A."/>
            <person name="Feng B."/>
            <person name="Cao Y."/>
            <person name="Lipzen A."/>
            <person name="Daum C."/>
            <person name="Hundley H."/>
            <person name="Pangilinan J."/>
            <person name="Johnson J."/>
            <person name="Barry K."/>
            <person name="LaButti K."/>
            <person name="Ng V."/>
            <person name="Ahrendt S."/>
            <person name="Min B."/>
            <person name="Choi I.G."/>
            <person name="Park H."/>
            <person name="Plett J.M."/>
            <person name="Magnuson J."/>
            <person name="Spatafora J.W."/>
            <person name="Nagy L.G."/>
            <person name="Henrissat B."/>
            <person name="Grigoriev I.V."/>
            <person name="Yang Z.L."/>
            <person name="Xu J."/>
            <person name="Martin F.M."/>
        </authorList>
    </citation>
    <scope>NUCLEOTIDE SEQUENCE</scope>
    <source>
        <strain evidence="1">ATCC 28755</strain>
    </source>
</reference>
<protein>
    <submittedName>
        <fullName evidence="1">Uncharacterized protein</fullName>
    </submittedName>
</protein>
<sequence length="263" mass="29956">MAPIILPDLKHTRNIVVFAEIAKTSPGAADCTLDAQDYSIIIDQHIFRIFDTVGLNEPQIRTKGYLDAIEKAYHLVTSLTNAGGIHLLLFVIGGGGITETMQQNYRLFYEFLCHKKVPVALVFTHLEYQERMEDWWDRNSNHFKDFGINTDAHVCITGVRGIQDVHLDKYNESVKAVHQLLMTYGSGSGSAFSMEKTTWVARILRSLRKLVNNRKFDSKKDMKRTLIKRCGVEKADAEQLVARILRMDSDKESIFPDDETLYG</sequence>
<evidence type="ECO:0000313" key="2">
    <source>
        <dbReference type="Proteomes" id="UP000790377"/>
    </source>
</evidence>
<name>A0ACB8AH20_9AGAM</name>
<keyword evidence="2" id="KW-1185">Reference proteome</keyword>
<gene>
    <name evidence="1" type="ORF">BJ138DRAFT_1125357</name>
</gene>
<dbReference type="EMBL" id="MU267655">
    <property type="protein sequence ID" value="KAH7912273.1"/>
    <property type="molecule type" value="Genomic_DNA"/>
</dbReference>
<comment type="caution">
    <text evidence="1">The sequence shown here is derived from an EMBL/GenBank/DDBJ whole genome shotgun (WGS) entry which is preliminary data.</text>
</comment>
<dbReference type="Proteomes" id="UP000790377">
    <property type="component" value="Unassembled WGS sequence"/>
</dbReference>
<proteinExistence type="predicted"/>